<dbReference type="Gene3D" id="3.30.530.20">
    <property type="match status" value="1"/>
</dbReference>
<dbReference type="InterPro" id="IPR023393">
    <property type="entry name" value="START-like_dom_sf"/>
</dbReference>
<dbReference type="PANTHER" id="PTHR39332:SF7">
    <property type="entry name" value="SRPBCC FAMILY PROTEIN"/>
    <property type="match status" value="1"/>
</dbReference>
<protein>
    <recommendedName>
        <fullName evidence="2">Coenzyme Q-binding protein COQ10 START domain-containing protein</fullName>
    </recommendedName>
</protein>
<organism evidence="1">
    <name type="scientific">bioreactor metagenome</name>
    <dbReference type="NCBI Taxonomy" id="1076179"/>
    <lineage>
        <taxon>unclassified sequences</taxon>
        <taxon>metagenomes</taxon>
        <taxon>ecological metagenomes</taxon>
    </lineage>
</organism>
<name>A0A644WFS3_9ZZZZ</name>
<dbReference type="Pfam" id="PF10604">
    <property type="entry name" value="Polyketide_cyc2"/>
    <property type="match status" value="1"/>
</dbReference>
<proteinExistence type="predicted"/>
<reference evidence="1" key="1">
    <citation type="submission" date="2019-08" db="EMBL/GenBank/DDBJ databases">
        <authorList>
            <person name="Kucharzyk K."/>
            <person name="Murdoch R.W."/>
            <person name="Higgins S."/>
            <person name="Loffler F."/>
        </authorList>
    </citation>
    <scope>NUCLEOTIDE SEQUENCE</scope>
</reference>
<gene>
    <name evidence="1" type="ORF">SDC9_48951</name>
</gene>
<dbReference type="CDD" id="cd07821">
    <property type="entry name" value="PYR_PYL_RCAR_like"/>
    <property type="match status" value="1"/>
</dbReference>
<dbReference type="EMBL" id="VSSQ01000889">
    <property type="protein sequence ID" value="MPM02696.1"/>
    <property type="molecule type" value="Genomic_DNA"/>
</dbReference>
<dbReference type="AlphaFoldDB" id="A0A644WFS3"/>
<sequence>MPRVYYSTIISAPIEEVWEYVRDFNALPKWHPGIKASEIEGGCGPDCTACVGSVRHFQLADDSWMREQLLALSDADYSVTYTILETGMKLKNYVASLSLAPVTATDETFAEWEAVFDATDPAAEEETVDAVYGVFSSGLENLDEMLMEEFDIDSCGECGEGECGGCGCGCGEK</sequence>
<accession>A0A644WFS3</accession>
<dbReference type="PANTHER" id="PTHR39332">
    <property type="entry name" value="BLL4707 PROTEIN"/>
    <property type="match status" value="1"/>
</dbReference>
<evidence type="ECO:0000313" key="1">
    <source>
        <dbReference type="EMBL" id="MPM02696.1"/>
    </source>
</evidence>
<dbReference type="SUPFAM" id="SSF55961">
    <property type="entry name" value="Bet v1-like"/>
    <property type="match status" value="1"/>
</dbReference>
<comment type="caution">
    <text evidence="1">The sequence shown here is derived from an EMBL/GenBank/DDBJ whole genome shotgun (WGS) entry which is preliminary data.</text>
</comment>
<dbReference type="InterPro" id="IPR019587">
    <property type="entry name" value="Polyketide_cyclase/dehydratase"/>
</dbReference>
<evidence type="ECO:0008006" key="2">
    <source>
        <dbReference type="Google" id="ProtNLM"/>
    </source>
</evidence>